<proteinExistence type="predicted"/>
<dbReference type="Proteomes" id="UP001150538">
    <property type="component" value="Unassembled WGS sequence"/>
</dbReference>
<dbReference type="InterPro" id="IPR013083">
    <property type="entry name" value="Znf_RING/FYVE/PHD"/>
</dbReference>
<feature type="compositionally biased region" description="Low complexity" evidence="2">
    <location>
        <begin position="19"/>
        <end position="40"/>
    </location>
</feature>
<dbReference type="InterPro" id="IPR001841">
    <property type="entry name" value="Znf_RING"/>
</dbReference>
<comment type="caution">
    <text evidence="4">The sequence shown here is derived from an EMBL/GenBank/DDBJ whole genome shotgun (WGS) entry which is preliminary data.</text>
</comment>
<dbReference type="Gene3D" id="3.30.40.10">
    <property type="entry name" value="Zinc/RING finger domain, C3HC4 (zinc finger)"/>
    <property type="match status" value="1"/>
</dbReference>
<feature type="compositionally biased region" description="Acidic residues" evidence="2">
    <location>
        <begin position="220"/>
        <end position="233"/>
    </location>
</feature>
<feature type="region of interest" description="Disordered" evidence="2">
    <location>
        <begin position="256"/>
        <end position="319"/>
    </location>
</feature>
<feature type="region of interest" description="Disordered" evidence="2">
    <location>
        <begin position="206"/>
        <end position="240"/>
    </location>
</feature>
<dbReference type="PROSITE" id="PS50089">
    <property type="entry name" value="ZF_RING_2"/>
    <property type="match status" value="1"/>
</dbReference>
<feature type="compositionally biased region" description="Low complexity" evidence="2">
    <location>
        <begin position="258"/>
        <end position="272"/>
    </location>
</feature>
<keyword evidence="5" id="KW-1185">Reference proteome</keyword>
<dbReference type="GO" id="GO:0061630">
    <property type="term" value="F:ubiquitin protein ligase activity"/>
    <property type="evidence" value="ECO:0007669"/>
    <property type="project" value="TreeGrafter"/>
</dbReference>
<keyword evidence="1" id="KW-0479">Metal-binding</keyword>
<dbReference type="AlphaFoldDB" id="A0A9W7ZTY1"/>
<dbReference type="PANTHER" id="PTHR13459">
    <property type="entry name" value="E3 UBIQUITIN-PROTEIN LIGASE RNF220 ISOFORM X1"/>
    <property type="match status" value="1"/>
</dbReference>
<feature type="domain" description="RING-type" evidence="3">
    <location>
        <begin position="350"/>
        <end position="389"/>
    </location>
</feature>
<keyword evidence="1" id="KW-0862">Zinc</keyword>
<dbReference type="EMBL" id="JANBPU010000099">
    <property type="protein sequence ID" value="KAJ1916556.1"/>
    <property type="molecule type" value="Genomic_DNA"/>
</dbReference>
<dbReference type="Pfam" id="PF15926">
    <property type="entry name" value="RNF220"/>
    <property type="match status" value="1"/>
</dbReference>
<organism evidence="4 5">
    <name type="scientific">Mycoemilia scoparia</name>
    <dbReference type="NCBI Taxonomy" id="417184"/>
    <lineage>
        <taxon>Eukaryota</taxon>
        <taxon>Fungi</taxon>
        <taxon>Fungi incertae sedis</taxon>
        <taxon>Zoopagomycota</taxon>
        <taxon>Kickxellomycotina</taxon>
        <taxon>Kickxellomycetes</taxon>
        <taxon>Kickxellales</taxon>
        <taxon>Kickxellaceae</taxon>
        <taxon>Mycoemilia</taxon>
    </lineage>
</organism>
<dbReference type="PANTHER" id="PTHR13459:SF1">
    <property type="entry name" value="E3 UBIQUITIN-PROTEIN LIGASE RNF220 ISOFORM X1"/>
    <property type="match status" value="1"/>
</dbReference>
<feature type="compositionally biased region" description="Low complexity" evidence="2">
    <location>
        <begin position="96"/>
        <end position="113"/>
    </location>
</feature>
<dbReference type="GO" id="GO:0016567">
    <property type="term" value="P:protein ubiquitination"/>
    <property type="evidence" value="ECO:0007669"/>
    <property type="project" value="TreeGrafter"/>
</dbReference>
<dbReference type="OrthoDB" id="6270329at2759"/>
<sequence>MSQLGPSNNNNNNHRKRNNMSVKSSSSHSNSVQDQQHSSNLSIRIPLGRRRSTRLEAKTNTPPDTPRLASSGRPKRHVSRSRRDKGDRYSTKNQPGTASSTTTNGSASGRTNNDTLPQQCFLCGRSLPRDIILVNAHIDACLELNGGDSASAAGNRGSARQNNNDDNALDMNEEVDQENQNVVEYEWAGQVRVRATALLEGGPATTGVGNSGFKRKQTDVDDDIDVDAEDEEYYGPAQYGDKEIRAAMRKRNKQIKYQESASNNDSSDQSSEITSTATTEHHDNTSTDPEYNVHESGANTPSAGQPHQHHHQSPDASAFQNTNQASKLVIDSLKARIRDQEKMLDFIPRCQICFEPYSKPCVSVACWHVHCEECWLNALGVKKLCPQCQKIVQPTELRRVYL</sequence>
<dbReference type="InterPro" id="IPR031824">
    <property type="entry name" value="RNF220_mid"/>
</dbReference>
<evidence type="ECO:0000313" key="5">
    <source>
        <dbReference type="Proteomes" id="UP001150538"/>
    </source>
</evidence>
<dbReference type="GO" id="GO:0008270">
    <property type="term" value="F:zinc ion binding"/>
    <property type="evidence" value="ECO:0007669"/>
    <property type="project" value="UniProtKB-KW"/>
</dbReference>
<feature type="compositionally biased region" description="Basic residues" evidence="2">
    <location>
        <begin position="73"/>
        <end position="83"/>
    </location>
</feature>
<evidence type="ECO:0000256" key="1">
    <source>
        <dbReference type="PROSITE-ProRule" id="PRU00175"/>
    </source>
</evidence>
<accession>A0A9W7ZTY1</accession>
<reference evidence="4" key="1">
    <citation type="submission" date="2022-07" db="EMBL/GenBank/DDBJ databases">
        <title>Phylogenomic reconstructions and comparative analyses of Kickxellomycotina fungi.</title>
        <authorList>
            <person name="Reynolds N.K."/>
            <person name="Stajich J.E."/>
            <person name="Barry K."/>
            <person name="Grigoriev I.V."/>
            <person name="Crous P."/>
            <person name="Smith M.E."/>
        </authorList>
    </citation>
    <scope>NUCLEOTIDE SEQUENCE</scope>
    <source>
        <strain evidence="4">NBRC 100468</strain>
    </source>
</reference>
<dbReference type="InterPro" id="IPR052443">
    <property type="entry name" value="E3_ubiq-ligase_RNF220-like"/>
</dbReference>
<gene>
    <name evidence="4" type="ORF">H4219_003723</name>
</gene>
<evidence type="ECO:0000259" key="3">
    <source>
        <dbReference type="PROSITE" id="PS50089"/>
    </source>
</evidence>
<dbReference type="Pfam" id="PF13923">
    <property type="entry name" value="zf-C3HC4_2"/>
    <property type="match status" value="1"/>
</dbReference>
<protein>
    <recommendedName>
        <fullName evidence="3">RING-type domain-containing protein</fullName>
    </recommendedName>
</protein>
<evidence type="ECO:0000256" key="2">
    <source>
        <dbReference type="SAM" id="MobiDB-lite"/>
    </source>
</evidence>
<name>A0A9W7ZTY1_9FUNG</name>
<evidence type="ECO:0000313" key="4">
    <source>
        <dbReference type="EMBL" id="KAJ1916556.1"/>
    </source>
</evidence>
<dbReference type="SUPFAM" id="SSF57850">
    <property type="entry name" value="RING/U-box"/>
    <property type="match status" value="1"/>
</dbReference>
<feature type="region of interest" description="Disordered" evidence="2">
    <location>
        <begin position="1"/>
        <end position="114"/>
    </location>
</feature>
<keyword evidence="1" id="KW-0863">Zinc-finger</keyword>